<organism evidence="7 8">
    <name type="scientific">Lactococcus garvieae</name>
    <dbReference type="NCBI Taxonomy" id="1363"/>
    <lineage>
        <taxon>Bacteria</taxon>
        <taxon>Bacillati</taxon>
        <taxon>Bacillota</taxon>
        <taxon>Bacilli</taxon>
        <taxon>Lactobacillales</taxon>
        <taxon>Streptococcaceae</taxon>
        <taxon>Lactococcus</taxon>
    </lineage>
</organism>
<comment type="similarity">
    <text evidence="2">Belongs to the CDP-glycerol glycerophosphotransferase family.</text>
</comment>
<evidence type="ECO:0000256" key="1">
    <source>
        <dbReference type="ARBA" id="ARBA00004202"/>
    </source>
</evidence>
<dbReference type="Gene3D" id="3.40.50.11820">
    <property type="match status" value="1"/>
</dbReference>
<evidence type="ECO:0000256" key="2">
    <source>
        <dbReference type="ARBA" id="ARBA00010488"/>
    </source>
</evidence>
<accession>A0AAX3NBP8</accession>
<dbReference type="InterPro" id="IPR043149">
    <property type="entry name" value="TagF_N"/>
</dbReference>
<dbReference type="AlphaFoldDB" id="A0AAX3NBP8"/>
<keyword evidence="5" id="KW-0777">Teichoic acid biosynthesis</keyword>
<dbReference type="PANTHER" id="PTHR37316:SF3">
    <property type="entry name" value="TEICHOIC ACID GLYCEROL-PHOSPHATE TRANSFERASE"/>
    <property type="match status" value="1"/>
</dbReference>
<sequence length="381" mass="44188">MKLKSIVLTVILALFYPFTFLFRVHQNRITFISLEHDNLSKDFKILHDELNAKQEYEIKTLLFKFQPTFLGQLQYGLACIQQLFVLQSSKLVIIDYNNFVISKFPHRKEVKVLEIWHATAALKNFGNCVQRDYKIKNYDYAIANSDFYKGVYAQAFNLPEENVLVTGIPNNDKIFDDHFVQDTKVRLLEKYPVLANKKVITYAPTFRGRISTYFKEAKIDLARVHQALGEDYVIIYKAHPLISGSAYENNPHVLFIEEEPISSIFCITDVLITDYSAIAVDWMVFDKPIIAYVPDFKSYSKKPGLTIDYLQEFPGAVTFNEGELIQALQATDSTSYQKERALFFKKTYNYCDGKATERVLKVIEDLMTEKTVEKNMREVEI</sequence>
<dbReference type="InterPro" id="IPR051612">
    <property type="entry name" value="Teichoic_Acid_Biosynth"/>
</dbReference>
<keyword evidence="3" id="KW-1003">Cell membrane</keyword>
<gene>
    <name evidence="7" type="ORF">PWF74_05650</name>
</gene>
<dbReference type="GO" id="GO:0019350">
    <property type="term" value="P:teichoic acid biosynthetic process"/>
    <property type="evidence" value="ECO:0007669"/>
    <property type="project" value="UniProtKB-KW"/>
</dbReference>
<comment type="subcellular location">
    <subcellularLocation>
        <location evidence="1">Cell membrane</location>
        <topology evidence="1">Peripheral membrane protein</topology>
    </subcellularLocation>
</comment>
<dbReference type="SUPFAM" id="SSF53756">
    <property type="entry name" value="UDP-Glycosyltransferase/glycogen phosphorylase"/>
    <property type="match status" value="1"/>
</dbReference>
<dbReference type="Proteomes" id="UP001217324">
    <property type="component" value="Chromosome"/>
</dbReference>
<evidence type="ECO:0000256" key="5">
    <source>
        <dbReference type="ARBA" id="ARBA00022944"/>
    </source>
</evidence>
<proteinExistence type="inferred from homology"/>
<dbReference type="RefSeq" id="WP_270252852.1">
    <property type="nucleotide sequence ID" value="NZ_CP099987.1"/>
</dbReference>
<dbReference type="EMBL" id="CP118627">
    <property type="protein sequence ID" value="WEA13029.1"/>
    <property type="molecule type" value="Genomic_DNA"/>
</dbReference>
<protein>
    <submittedName>
        <fullName evidence="7">CDP-glycerol glycerophosphotransferase family protein</fullName>
    </submittedName>
</protein>
<evidence type="ECO:0000256" key="4">
    <source>
        <dbReference type="ARBA" id="ARBA00022679"/>
    </source>
</evidence>
<evidence type="ECO:0000256" key="6">
    <source>
        <dbReference type="ARBA" id="ARBA00023136"/>
    </source>
</evidence>
<dbReference type="InterPro" id="IPR007554">
    <property type="entry name" value="Glycerophosphate_synth"/>
</dbReference>
<reference evidence="7" key="1">
    <citation type="submission" date="2023-02" db="EMBL/GenBank/DDBJ databases">
        <title>Comparative genomics and fermentation flavor characterization of five lactic acid bacteria reveal flavor biosynthesis metabolic pathways in fermented muskmelon puree.</title>
        <authorList>
            <person name="Yuan L."/>
            <person name="Li M."/>
            <person name="Xu X."/>
            <person name="Lao F."/>
            <person name="Wu J."/>
        </authorList>
    </citation>
    <scope>NUCLEOTIDE SEQUENCE</scope>
    <source>
        <strain evidence="7">Pa-2</strain>
    </source>
</reference>
<dbReference type="PANTHER" id="PTHR37316">
    <property type="entry name" value="TEICHOIC ACID GLYCEROL-PHOSPHATE PRIMASE"/>
    <property type="match status" value="1"/>
</dbReference>
<evidence type="ECO:0000313" key="7">
    <source>
        <dbReference type="EMBL" id="WEA13029.1"/>
    </source>
</evidence>
<dbReference type="GO" id="GO:0047355">
    <property type="term" value="F:CDP-glycerol glycerophosphotransferase activity"/>
    <property type="evidence" value="ECO:0007669"/>
    <property type="project" value="InterPro"/>
</dbReference>
<dbReference type="GO" id="GO:0005886">
    <property type="term" value="C:plasma membrane"/>
    <property type="evidence" value="ECO:0007669"/>
    <property type="project" value="UniProtKB-SubCell"/>
</dbReference>
<dbReference type="Pfam" id="PF04464">
    <property type="entry name" value="Glyphos_transf"/>
    <property type="match status" value="1"/>
</dbReference>
<keyword evidence="6" id="KW-0472">Membrane</keyword>
<dbReference type="Gene3D" id="3.40.50.12580">
    <property type="match status" value="1"/>
</dbReference>
<keyword evidence="4" id="KW-0808">Transferase</keyword>
<evidence type="ECO:0000256" key="3">
    <source>
        <dbReference type="ARBA" id="ARBA00022475"/>
    </source>
</evidence>
<dbReference type="InterPro" id="IPR043148">
    <property type="entry name" value="TagF_C"/>
</dbReference>
<name>A0AAX3NBP8_9LACT</name>
<evidence type="ECO:0000313" key="8">
    <source>
        <dbReference type="Proteomes" id="UP001217324"/>
    </source>
</evidence>